<evidence type="ECO:0000256" key="2">
    <source>
        <dbReference type="ARBA" id="ARBA00008887"/>
    </source>
</evidence>
<dbReference type="FunFam" id="3.10.490.20:FF:000003">
    <property type="entry name" value="Dynein heavy chain 5, axonemal"/>
    <property type="match status" value="1"/>
</dbReference>
<evidence type="ECO:0000256" key="11">
    <source>
        <dbReference type="ARBA" id="ARBA00023175"/>
    </source>
</evidence>
<dbReference type="FunFam" id="3.40.50.300:FF:000044">
    <property type="entry name" value="Dynein heavy chain 5, axonemal"/>
    <property type="match status" value="1"/>
</dbReference>
<dbReference type="GO" id="GO:0005524">
    <property type="term" value="F:ATP binding"/>
    <property type="evidence" value="ECO:0007669"/>
    <property type="project" value="UniProtKB-KW"/>
</dbReference>
<comment type="similarity">
    <text evidence="2">Belongs to the dynein heavy chain family.</text>
</comment>
<keyword evidence="3" id="KW-0963">Cytoplasm</keyword>
<dbReference type="Gene3D" id="1.10.8.710">
    <property type="match status" value="1"/>
</dbReference>
<dbReference type="Gene3D" id="1.20.140.100">
    <property type="entry name" value="Dynein heavy chain, N-terminal domain 2"/>
    <property type="match status" value="1"/>
</dbReference>
<dbReference type="Pfam" id="PF08385">
    <property type="entry name" value="DHC_N1"/>
    <property type="match status" value="1"/>
</dbReference>
<evidence type="ECO:0000256" key="10">
    <source>
        <dbReference type="ARBA" id="ARBA00023069"/>
    </source>
</evidence>
<keyword evidence="7" id="KW-0067">ATP-binding</keyword>
<evidence type="ECO:0000256" key="7">
    <source>
        <dbReference type="ARBA" id="ARBA00022840"/>
    </source>
</evidence>
<dbReference type="PANTHER" id="PTHR46532:SF11">
    <property type="entry name" value="DYNEIN AXONEMAL HEAVY CHAIN 12"/>
    <property type="match status" value="1"/>
</dbReference>
<dbReference type="InterPro" id="IPR042228">
    <property type="entry name" value="Dynein_linker_3"/>
</dbReference>
<evidence type="ECO:0000256" key="5">
    <source>
        <dbReference type="ARBA" id="ARBA00022737"/>
    </source>
</evidence>
<dbReference type="FunFam" id="3.40.50.300:FF:000543">
    <property type="entry name" value="Dynein axonemal heavy chain 5"/>
    <property type="match status" value="1"/>
</dbReference>
<reference key="1">
    <citation type="submission" date="2019-01" db="UniProtKB">
        <authorList>
            <consortium name="RefSeq"/>
        </authorList>
    </citation>
    <scope>IDENTIFICATION</scope>
</reference>
<feature type="domain" description="AAA+ ATPase" evidence="16">
    <location>
        <begin position="1750"/>
        <end position="1894"/>
    </location>
</feature>
<dbReference type="Gene3D" id="1.10.8.1220">
    <property type="match status" value="1"/>
</dbReference>
<dbReference type="GO" id="GO:0045505">
    <property type="term" value="F:dynein intermediate chain binding"/>
    <property type="evidence" value="ECO:0007669"/>
    <property type="project" value="InterPro"/>
</dbReference>
<dbReference type="InterPro" id="IPR043160">
    <property type="entry name" value="Dynein_C_barrel"/>
</dbReference>
<dbReference type="Pfam" id="PF12777">
    <property type="entry name" value="MT"/>
    <property type="match status" value="1"/>
</dbReference>
<dbReference type="Gene3D" id="1.10.287.2620">
    <property type="match status" value="1"/>
</dbReference>
<dbReference type="FunFam" id="1.10.287.2620:FF:000003">
    <property type="entry name" value="Dynein, axonemal, heavy chain 5"/>
    <property type="match status" value="1"/>
</dbReference>
<keyword evidence="9 14" id="KW-0175">Coiled coil</keyword>
<dbReference type="GO" id="GO:0097729">
    <property type="term" value="C:9+2 motile cilium"/>
    <property type="evidence" value="ECO:0007669"/>
    <property type="project" value="UniProtKB-ARBA"/>
</dbReference>
<dbReference type="Pfam" id="PF17857">
    <property type="entry name" value="AAA_lid_1"/>
    <property type="match status" value="1"/>
</dbReference>
<dbReference type="Gene3D" id="1.20.920.20">
    <property type="match status" value="1"/>
</dbReference>
<dbReference type="InterPro" id="IPR027417">
    <property type="entry name" value="P-loop_NTPase"/>
</dbReference>
<evidence type="ECO:0000256" key="13">
    <source>
        <dbReference type="ARBA" id="ARBA00023273"/>
    </source>
</evidence>
<dbReference type="FunFam" id="3.40.50.300:FF:002141">
    <property type="entry name" value="Dynein heavy chain"/>
    <property type="match status" value="1"/>
</dbReference>
<keyword evidence="17" id="KW-1185">Reference proteome</keyword>
<dbReference type="InterPro" id="IPR042219">
    <property type="entry name" value="AAA_lid_11_sf"/>
</dbReference>
<organism evidence="17 18">
    <name type="scientific">Callorhinus ursinus</name>
    <name type="common">Northern fur seal</name>
    <dbReference type="NCBI Taxonomy" id="34884"/>
    <lineage>
        <taxon>Eukaryota</taxon>
        <taxon>Metazoa</taxon>
        <taxon>Chordata</taxon>
        <taxon>Craniata</taxon>
        <taxon>Vertebrata</taxon>
        <taxon>Euteleostomi</taxon>
        <taxon>Mammalia</taxon>
        <taxon>Eutheria</taxon>
        <taxon>Laurasiatheria</taxon>
        <taxon>Carnivora</taxon>
        <taxon>Caniformia</taxon>
        <taxon>Pinnipedia</taxon>
        <taxon>Otariidae</taxon>
        <taxon>Callorhinus</taxon>
    </lineage>
</organism>
<dbReference type="Pfam" id="PF18199">
    <property type="entry name" value="Dynein_C"/>
    <property type="match status" value="1"/>
</dbReference>
<evidence type="ECO:0000256" key="12">
    <source>
        <dbReference type="ARBA" id="ARBA00023212"/>
    </source>
</evidence>
<dbReference type="Pfam" id="PF12781">
    <property type="entry name" value="AAA_9"/>
    <property type="match status" value="1"/>
</dbReference>
<dbReference type="InterPro" id="IPR035706">
    <property type="entry name" value="AAA_9"/>
</dbReference>
<dbReference type="InterPro" id="IPR013594">
    <property type="entry name" value="Dynein_heavy_tail"/>
</dbReference>
<dbReference type="FunFam" id="3.20.180.20:FF:000001">
    <property type="entry name" value="Dynein axonemal heavy chain 5"/>
    <property type="match status" value="1"/>
</dbReference>
<dbReference type="InterPro" id="IPR041658">
    <property type="entry name" value="AAA_lid_11"/>
</dbReference>
<evidence type="ECO:0000256" key="4">
    <source>
        <dbReference type="ARBA" id="ARBA00022701"/>
    </source>
</evidence>
<dbReference type="Pfam" id="PF12780">
    <property type="entry name" value="AAA_8"/>
    <property type="match status" value="1"/>
</dbReference>
<gene>
    <name evidence="18" type="primary">DNAH8</name>
</gene>
<dbReference type="Gene3D" id="3.10.490.20">
    <property type="match status" value="1"/>
</dbReference>
<evidence type="ECO:0000256" key="6">
    <source>
        <dbReference type="ARBA" id="ARBA00022741"/>
    </source>
</evidence>
<dbReference type="SMART" id="SM00382">
    <property type="entry name" value="AAA"/>
    <property type="match status" value="2"/>
</dbReference>
<dbReference type="PANTHER" id="PTHR46532">
    <property type="entry name" value="MALE FERTILITY FACTOR KL5"/>
    <property type="match status" value="1"/>
</dbReference>
<evidence type="ECO:0000313" key="17">
    <source>
        <dbReference type="Proteomes" id="UP000286641"/>
    </source>
</evidence>
<keyword evidence="11" id="KW-0505">Motor protein</keyword>
<dbReference type="InterPro" id="IPR041466">
    <property type="entry name" value="Dynein_AAA5_ext"/>
</dbReference>
<dbReference type="SUPFAM" id="SSF52540">
    <property type="entry name" value="P-loop containing nucleoside triphosphate hydrolases"/>
    <property type="match status" value="3"/>
</dbReference>
<sequence length="4194" mass="480307">MLSQSSCRSSRYRRSMSSIPNLQETLKERQARFRDSRENRKMKIDPSYKYIFEILAEKLGLDLVTIEELILDCPSLDAFAHFFMKDGCKTLKFLYQEGDIPGLECGRTIAGATKGGKMMRLYIDNAAPEKLKGLCVFFVRCHNDIAINIKNIHEEVLFTVLDASTGILNGIKNMLSSVFLPAILATNNWGALNQSKQGESEKHIFTETINRYLSFLDGARVSIEGTVMLKKVDNIDFSKLHTFEEVTAAASNSETVRQLEEVLMTWYKQIEQVLIESEQMRKEADDSGPLTELEHWKRMSAKFNYIIEQIKGPTCKAVINVLNVAHSKLLKNWRDLDARITDTANESKDNVRYLYTLEKVCQPLYNYDLVSMAHGIQNLINAIRMIHSVSRYYNTSERMTSLFIKVTNQMVTACKACITDGGTVHVWDQETPLVLKKIQDCIFLFKEYQTSFHKTRKQILESSGEKSFEVSEMYIFGKFEAFCKRLEKITEMITIVQTYSALSNSTIEGIDIMSIKFKNIYQGVKKKQYDILDPRRTEFDTDFSEFMTKINGLEIQIQAFMNSSFGKILSSQQALQLLQRFQKLQIPCLQSEINHTIERILQFYVAELEATKKLYHSQKDDPPLARNMPPIAGKILWVRQLYRRISEPINYFFKNSEILSSAEGKAVIRQYNKISYVLVEFEVVYHTAWIREVSQLQYALQATLFVRHPETGKLLVNFDPKILEVVRETKCMLKMKLDVPEQAKKLLKLENKLKADKLHLQGLLQYYDDLCQEVPSVFVNLMTPKMKKVESVLRQGLTILTWSSLTLESFFQEVDLVLDMFNQLLKKISDLCEMHIDTVLKDIAKTVLISLPEGGATKVEDMLTLNETYTKEWADVLNHKSKHVEEAVKELISIFKSIYEVKDSGKTAKPLPEQRKHVVFGSETEEDESIDYEANIIPEANVNDKEDEFKKECKEVYAFFSHQLLDSLQKATWLSLDTMKRRIFVSSHHGRRRSEDVISFIKTEVHLAIPNVVMIPSLDDIQQAINRMIQLTLEVSRGVAHWGQQQTRHIKPAVTSPSRTATDVTPVNAAKPAKKEERKCKLKTIRYQVSVQDELVQVQPKFKSSLLEAVEVFCEDVMNFAESYETEGPMVPNIPPQEASNRLQIFQANFDDLWRKFVTYSSGEQLFGLPVTDYEVLHKTRKELNLLQKLYGLYDTVMNNISGYYEILWGDVDIEKINAELQEFQNRCRKLPKGLKDWQAFLDLKKRIDDFSESCPLLEMMTNKAMKQRHWDRISELTGTPFDVESDSFCLRNIMEAPLLKHKDDIEDICISAIKEKDIEAKLTQVIENWTNQNLSFAAFKGKGELLLKGTESGEIISLMEDSLMVLGSLLSNRYNAPFKKTIQNWVYKLSTSSDIIEEWLVVQNLWVYLEAVFVGGDIAKQLPQEAKRFQNIDKSWMKIMQRAHENPNVISCCVGDETMGQLLPHLHEQLEVCQKSLTGYLEKKRLLFPRFFFVSDPVLLEILGQASDSHTIQPHLPAVSDNINEVTFHAKDYDHILAVVSREGEKIILDGPIMAKGPVEIWLMDLLKMQMSSLHNIIRSAFYQISDSGFQLLPFLNHFPAQVGLLGIQMLWTHDSEEALNNAKDDRKIMHITNQKFLDLLNTLISQTTHDLSKFDRVKFETLITIHVHQRDIFDDLVKMHIKSVTDFEWLKQSRFYFKEDLDQTVVSITDVDFIYQNEFLGCTDRLVITPLTDRCYITLAQALGMNMGGAPAGPAGTGKTETTKDMGRCLGKYVVVFNCSDQMDFRGLGRIFKGLAQSGSWGCFDEFNRIELPVLSVAAQQIYIVLTARKERKKQFIFSDGDCVDLNPEFGIFLTMNPGYAGRQELPENLKIQFRTVAMMVPDRQIIMRVKLASCGFLENVILAQKFYVLYKLCEEQLTKQVHYDFGLRNILSVLRTLGAQKRARPEDSELSTVMRGLRDMNLSKLVDEDEPLFLSLINDLFPGLQLDSSTHVELQAAVANQVQIEGLINHPPWNLKLVQLYETSLVRHGLMTLGPSGSGKTTVITILMKALTECGRPHREMRMNPKAITAPQMFGRLDTATNDWTDGIFSTLWRKTLKAKKGENIFLILDGPVDAIWIENLNSVLDDNKTLTLANGDRIPMAPSCKLLFEVHNIENASPATVSRMGMVYISSSALSWRAILQAWLKKRTAQEATVFLTLYDKIFEDTYTYMKLNLNPKMQLLECNYIMQSLNLLEGLIPSKEEGGVSCVEHLHKLFVFGLMWSLGALLELESREKLEAFIRNHESKLDLPEIPKGTSQTMYEFYVTDYGLIGCGYFDPCRKFKLEVCEMIANLVSAGRVLWQWTKVKMLPTPSKFHYIFNLRDLSRIWQGMLTIKAEECDSISVLLSLFKHECNRVIADRFITPEDEQWFNIHLVRAVEENINPDVTSYILPEPYFADFLREIPEPTGDEPEDTVFEVPKTYELVPSFDFLSEKLQFYQRQFNEIIRGTSLDLVFFKDAMTHLIKISRIIRTSCGNALLVGVGGSGKQSLSRLASFIAGYQIFQITLTRSYNVNNLTDDLKGLYKVAGADGKGITFIFTDNEIKDEAFLEYLNNLLSSGEISNLFARDEMDEITQGLISVMKKELPRHPPTFDNLYEYFISRSRKNLHVVLCFSPVGEKFRARSLKFPGLISGCTMDWFSRWPKEALIAVASYFLSGYGIVCSSDTKRQVVETMGLFHDMVSESCENYFQRYRRRAHVTPKSYLSFINGYKNIYTEKVKHINEQAERMNIGLDKLMEASESVAKLSQDLAVKEKELAVASVKADEVLAEVTVSAQASAKVKNEVQEVKDKAQKIVDEIDSEKVKAETKLEAAKPALEEAEAALNTIKPNDIATVRKLAKPPHLIMRIMDCVLLLFQKKIDPVTMDPEKPCCKPSWGESLKLMSAAGFLWSLQQFPKDTINEETVELLQPYFNMDDYSLENAKKVCGNVAGLLSWTLAMATFYGINREVLPLKANLAKQEGRLAVANAELGKAQALLDEKQGELDKVQAKFDAAMNEKLDLVNDADMCWKKMQAASTLIDGLSGEKIRWTQQSKEFKAQINRLVGDILLCTGFLSYLGPFNQIFRNYLLKDQWEIELRARKIPFTENLNLISMLVDPPTIGEWGLQGLPGDDLSIQNGIIVTKATRYPLLIDPQTQGKTWIKSKERENDLQVTSLNHKYFRTHLEDSLSLGRPLLIEDIREELDPALDNVLEKNFIKSGTTFKVKVGDKECDVMDTFKLYITTKLPNPAFTPEINAKTSVIDFTVTMKGLENQLLRRVILTEKQELESERVKLLEDVTFNKRKMKELEDNLLYKLSATKGSLVDDESLIGVLRITKQTAAEVSEKLHVAAETEIKINTAQEEFRPAATRGSILYFLITEMSMVNIMYQTSLAQFLKLFDQSMARSEKSPLPQKRITNIIEYLTYEVFTYSVRGLYENHKFLFVLLMTLKIDLQRGTVKHREFQALIKGGAALDLKACPPKPFRWILDMTWLNLVELSKLPQFAEIMNQISRNEKGWKSWFDKDAPEEEIIPDGYNDSLDTCHKLLLIRSWCPDRTVFQARKYIADSLEEKYTEPVILNLEKTWEESDTRTPLICFLSMGSDPTIQIDALAKKLKLECRTISMGQGQEVHARKLIQMSMQQGGWVLLQNCHLGLEFMEELLETLITTEANDDSFRVWITTEPHDRFPITLLQTSLKFTNEPPQGIRAGLKRTFAGINQDLLDISNLPMWKPMLYTVAFLHSTVQERRKFGPLGWNIPYEFNSADFAASVQFIQNHLDECDIKKGVSWSTVRYMIGEVQYGGRVTDDFDKRLLNCFARVWFSEKMFEPSFCFYTGYKIPLCKTLDQYFEYIQSLPSLDNPEVFGLHPNADITYQSNTASAVLETITNIQPKESGGGVGETREAIVYRLSEDMLSKLPPDYIPHEVKARLVKMGHLNSMNIFLRQEIDRMQKVISILRSSLSDLKLAIEGTIIMSENLRDALDNMYDARIPEIWKRVSWDSSTLGFWFTELLERNAQFSTWIFEGRPNVFWMTGFFNPQGFLTAMRQEVTRAHKGWALDSVTIHNEVLRQTKEEIASPPVEGVYIYGLYMDGAAWDRRNGKLTEPAPKVLFTQLPVLHIFAVNSTAPKDPKLYVCPIYKKPRRTDLTFITVVYLRTVLSPDHWILRGVALLCDIK</sequence>
<dbReference type="Pfam" id="PF08393">
    <property type="entry name" value="DHC_N2"/>
    <property type="match status" value="1"/>
</dbReference>
<keyword evidence="8" id="KW-0243">Dynein</keyword>
<comment type="subcellular location">
    <subcellularLocation>
        <location evidence="1">Cytoplasm</location>
        <location evidence="1">Cytoskeleton</location>
        <location evidence="1">Cilium axoneme</location>
    </subcellularLocation>
</comment>
<evidence type="ECO:0000313" key="18">
    <source>
        <dbReference type="RefSeq" id="XP_025718079.1"/>
    </source>
</evidence>
<dbReference type="Gene3D" id="3.20.180.20">
    <property type="entry name" value="Dynein heavy chain, N-terminal domain 2"/>
    <property type="match status" value="1"/>
</dbReference>
<feature type="coiled-coil region" evidence="14">
    <location>
        <begin position="2778"/>
        <end position="2851"/>
    </location>
</feature>
<dbReference type="Gene3D" id="3.40.50.300">
    <property type="entry name" value="P-loop containing nucleotide triphosphate hydrolases"/>
    <property type="match status" value="5"/>
</dbReference>
<dbReference type="InterPro" id="IPR013602">
    <property type="entry name" value="Dynein_heavy_linker"/>
</dbReference>
<dbReference type="InterPro" id="IPR003593">
    <property type="entry name" value="AAA+_ATPase"/>
</dbReference>
<dbReference type="GO" id="GO:0051959">
    <property type="term" value="F:dynein light intermediate chain binding"/>
    <property type="evidence" value="ECO:0007669"/>
    <property type="project" value="InterPro"/>
</dbReference>
<feature type="region of interest" description="Disordered" evidence="15">
    <location>
        <begin position="1047"/>
        <end position="1072"/>
    </location>
</feature>
<name>A0A3Q7ND54_CALUR</name>
<dbReference type="InterPro" id="IPR024317">
    <property type="entry name" value="Dynein_heavy_chain_D4_dom"/>
</dbReference>
<dbReference type="Pfam" id="PF12774">
    <property type="entry name" value="AAA_6"/>
    <property type="match status" value="1"/>
</dbReference>
<dbReference type="Pfam" id="PF18198">
    <property type="entry name" value="AAA_lid_11"/>
    <property type="match status" value="1"/>
</dbReference>
<dbReference type="InterPro" id="IPR041228">
    <property type="entry name" value="Dynein_C"/>
</dbReference>
<proteinExistence type="inferred from homology"/>
<keyword evidence="6" id="KW-0547">Nucleotide-binding</keyword>
<evidence type="ECO:0000256" key="15">
    <source>
        <dbReference type="SAM" id="MobiDB-lite"/>
    </source>
</evidence>
<dbReference type="GO" id="GO:0005858">
    <property type="term" value="C:axonemal dynein complex"/>
    <property type="evidence" value="ECO:0007669"/>
    <property type="project" value="TreeGrafter"/>
</dbReference>
<dbReference type="FunFam" id="1.10.8.1220:FF:000001">
    <property type="entry name" value="Dynein axonemal heavy chain 5"/>
    <property type="match status" value="1"/>
</dbReference>
<dbReference type="FunFam" id="1.20.920.20:FF:000004">
    <property type="entry name" value="Dynein axonemal heavy chain 5"/>
    <property type="match status" value="1"/>
</dbReference>
<keyword evidence="13" id="KW-0966">Cell projection</keyword>
<dbReference type="Gene3D" id="1.20.58.1120">
    <property type="match status" value="1"/>
</dbReference>
<dbReference type="InterPro" id="IPR024743">
    <property type="entry name" value="Dynein_HC_stalk"/>
</dbReference>
<dbReference type="InterPro" id="IPR035699">
    <property type="entry name" value="AAA_6"/>
</dbReference>
<evidence type="ECO:0000256" key="8">
    <source>
        <dbReference type="ARBA" id="ARBA00023017"/>
    </source>
</evidence>
<dbReference type="InterPro" id="IPR026983">
    <property type="entry name" value="DHC"/>
</dbReference>
<dbReference type="Gene3D" id="1.10.8.720">
    <property type="entry name" value="Region D6 of dynein motor"/>
    <property type="match status" value="1"/>
</dbReference>
<dbReference type="FunFam" id="1.20.1270.280:FF:000002">
    <property type="entry name" value="Dynein heavy chain 5, axonemal"/>
    <property type="match status" value="1"/>
</dbReference>
<evidence type="ECO:0000256" key="3">
    <source>
        <dbReference type="ARBA" id="ARBA00022490"/>
    </source>
</evidence>
<dbReference type="FunFam" id="1.20.140.100:FF:000003">
    <property type="entry name" value="Dynein, axonemal, heavy chain 5"/>
    <property type="match status" value="1"/>
</dbReference>
<keyword evidence="4" id="KW-0493">Microtubule</keyword>
<dbReference type="FunFam" id="1.10.8.720:FF:000004">
    <property type="entry name" value="Dynein heavy chain 5, axonemal"/>
    <property type="match status" value="1"/>
</dbReference>
<dbReference type="Gene3D" id="1.20.1270.280">
    <property type="match status" value="1"/>
</dbReference>
<protein>
    <submittedName>
        <fullName evidence="18">Dynein heavy chain 8, axonemal</fullName>
    </submittedName>
</protein>
<dbReference type="FunFam" id="3.40.50.300:FF:000320">
    <property type="entry name" value="Dynein, axonemal, heavy chain 5"/>
    <property type="match status" value="1"/>
</dbReference>
<dbReference type="RefSeq" id="XP_025718079.1">
    <property type="nucleotide sequence ID" value="XM_025862294.1"/>
</dbReference>
<dbReference type="InterPro" id="IPR004273">
    <property type="entry name" value="Dynein_heavy_D6_P-loop"/>
</dbReference>
<reference evidence="18" key="2">
    <citation type="submission" date="2025-08" db="UniProtKB">
        <authorList>
            <consortium name="RefSeq"/>
        </authorList>
    </citation>
    <scope>IDENTIFICATION</scope>
    <source>
        <tissue evidence="18">Blood</tissue>
    </source>
</reference>
<keyword evidence="10" id="KW-0969">Cilium</keyword>
<evidence type="ECO:0000256" key="1">
    <source>
        <dbReference type="ARBA" id="ARBA00004430"/>
    </source>
</evidence>
<dbReference type="FunFam" id="1.20.58.1120:FF:000004">
    <property type="entry name" value="Dynein axonemal heavy chain 5"/>
    <property type="match status" value="1"/>
</dbReference>
<dbReference type="FunFam" id="1.10.472.130:FF:000004">
    <property type="entry name" value="Dynein axonemal heavy chain 8"/>
    <property type="match status" value="1"/>
</dbReference>
<dbReference type="InParanoid" id="A0A3Q7ND54"/>
<evidence type="ECO:0000256" key="14">
    <source>
        <dbReference type="SAM" id="Coils"/>
    </source>
</evidence>
<dbReference type="InterPro" id="IPR042222">
    <property type="entry name" value="Dynein_2_N"/>
</dbReference>
<dbReference type="Proteomes" id="UP000286641">
    <property type="component" value="Unplaced"/>
</dbReference>
<dbReference type="InterPro" id="IPR041589">
    <property type="entry name" value="DNAH3_AAA_lid_1"/>
</dbReference>
<feature type="compositionally biased region" description="Polar residues" evidence="15">
    <location>
        <begin position="1055"/>
        <end position="1065"/>
    </location>
</feature>
<keyword evidence="5" id="KW-0677">Repeat</keyword>
<feature type="coiled-coil region" evidence="14">
    <location>
        <begin position="3005"/>
        <end position="3039"/>
    </location>
</feature>
<dbReference type="Gene3D" id="1.20.920.30">
    <property type="match status" value="1"/>
</dbReference>
<dbReference type="Pfam" id="PF17852">
    <property type="entry name" value="Dynein_AAA_lid"/>
    <property type="match status" value="1"/>
</dbReference>
<dbReference type="FunFam" id="1.10.8.710:FF:000003">
    <property type="entry name" value="Dynein axonemal heavy chain 5"/>
    <property type="match status" value="1"/>
</dbReference>
<evidence type="ECO:0000259" key="16">
    <source>
        <dbReference type="SMART" id="SM00382"/>
    </source>
</evidence>
<dbReference type="GO" id="GO:0005874">
    <property type="term" value="C:microtubule"/>
    <property type="evidence" value="ECO:0007669"/>
    <property type="project" value="UniProtKB-KW"/>
</dbReference>
<dbReference type="Gene3D" id="1.10.472.130">
    <property type="match status" value="1"/>
</dbReference>
<accession>A0A3Q7ND54</accession>
<dbReference type="CTD" id="1769"/>
<dbReference type="GO" id="GO:0008569">
    <property type="term" value="F:minus-end-directed microtubule motor activity"/>
    <property type="evidence" value="ECO:0007669"/>
    <property type="project" value="InterPro"/>
</dbReference>
<dbReference type="GO" id="GO:0007018">
    <property type="term" value="P:microtubule-based movement"/>
    <property type="evidence" value="ECO:0007669"/>
    <property type="project" value="InterPro"/>
</dbReference>
<dbReference type="Gene3D" id="6.10.140.1060">
    <property type="match status" value="1"/>
</dbReference>
<dbReference type="InterPro" id="IPR043157">
    <property type="entry name" value="Dynein_AAA1S"/>
</dbReference>
<dbReference type="FunFam" id="3.40.50.300:FF:000049">
    <property type="entry name" value="Dynein, axonemal, heavy chain 5"/>
    <property type="match status" value="1"/>
</dbReference>
<dbReference type="Pfam" id="PF03028">
    <property type="entry name" value="Dynein_heavy"/>
    <property type="match status" value="1"/>
</dbReference>
<evidence type="ECO:0000256" key="9">
    <source>
        <dbReference type="ARBA" id="ARBA00023054"/>
    </source>
</evidence>
<dbReference type="FunFam" id="1.20.920.30:FF:000004">
    <property type="entry name" value="Dynein axonemal heavy chain 5"/>
    <property type="match status" value="1"/>
</dbReference>
<feature type="domain" description="AAA+ ATPase" evidence="16">
    <location>
        <begin position="2031"/>
        <end position="2184"/>
    </location>
</feature>
<keyword evidence="12" id="KW-0206">Cytoskeleton</keyword>